<evidence type="ECO:0000313" key="2">
    <source>
        <dbReference type="EMBL" id="MFC3927556.1"/>
    </source>
</evidence>
<dbReference type="RefSeq" id="WP_380425274.1">
    <property type="nucleotide sequence ID" value="NZ_JBHRZV010000017.1"/>
</dbReference>
<dbReference type="Gene3D" id="3.60.21.10">
    <property type="match status" value="1"/>
</dbReference>
<dbReference type="Pfam" id="PF00149">
    <property type="entry name" value="Metallophos"/>
    <property type="match status" value="1"/>
</dbReference>
<keyword evidence="3" id="KW-1185">Reference proteome</keyword>
<reference evidence="3" key="1">
    <citation type="journal article" date="2019" name="Int. J. Syst. Evol. Microbiol.">
        <title>The Global Catalogue of Microorganisms (GCM) 10K type strain sequencing project: providing services to taxonomists for standard genome sequencing and annotation.</title>
        <authorList>
            <consortium name="The Broad Institute Genomics Platform"/>
            <consortium name="The Broad Institute Genome Sequencing Center for Infectious Disease"/>
            <person name="Wu L."/>
            <person name="Ma J."/>
        </authorList>
    </citation>
    <scope>NUCLEOTIDE SEQUENCE [LARGE SCALE GENOMIC DNA]</scope>
    <source>
        <strain evidence="3">CCUG 67170</strain>
    </source>
</reference>
<feature type="domain" description="Calcineurin-like phosphoesterase" evidence="1">
    <location>
        <begin position="3"/>
        <end position="198"/>
    </location>
</feature>
<dbReference type="CDD" id="cd00838">
    <property type="entry name" value="MPP_superfamily"/>
    <property type="match status" value="1"/>
</dbReference>
<proteinExistence type="predicted"/>
<gene>
    <name evidence="2" type="ORF">ACFORF_02790</name>
</gene>
<accession>A0ABV8CTU0</accession>
<dbReference type="Proteomes" id="UP001595807">
    <property type="component" value="Unassembled WGS sequence"/>
</dbReference>
<dbReference type="InterPro" id="IPR004843">
    <property type="entry name" value="Calcineurin-like_PHP"/>
</dbReference>
<dbReference type="EMBL" id="JBHRZV010000017">
    <property type="protein sequence ID" value="MFC3927556.1"/>
    <property type="molecule type" value="Genomic_DNA"/>
</dbReference>
<evidence type="ECO:0000313" key="3">
    <source>
        <dbReference type="Proteomes" id="UP001595807"/>
    </source>
</evidence>
<dbReference type="InterPro" id="IPR029052">
    <property type="entry name" value="Metallo-depent_PP-like"/>
</dbReference>
<sequence length="260" mass="29491">MTKTILVGDTHLKNALILPIIDDIIENHKVEQVIFVGDYLDTKILGQQDNAKLYAKDLIYLVDWKNKATEKGISCTFLIGNHDIFYYMGIPTSFTLTNQEAFEAIGDTLEELDLQIAFQLDDYLISHAGYNFLFDVEDWHFSRLSLENEDELIRFASAIGPMRGGQDLAGSPVWAHIEEIEIAPNPEYPKQIVGHTPQPSIDLSKNIIGIDTFAIDEEMNFYGNGDILLYDSESKEFSVIATKWKSVETFDRLKKYIGGK</sequence>
<protein>
    <submittedName>
        <fullName evidence="2">Metallophosphoesterase family protein</fullName>
    </submittedName>
</protein>
<evidence type="ECO:0000259" key="1">
    <source>
        <dbReference type="Pfam" id="PF00149"/>
    </source>
</evidence>
<dbReference type="SUPFAM" id="SSF56300">
    <property type="entry name" value="Metallo-dependent phosphatases"/>
    <property type="match status" value="1"/>
</dbReference>
<comment type="caution">
    <text evidence="2">The sequence shown here is derived from an EMBL/GenBank/DDBJ whole genome shotgun (WGS) entry which is preliminary data.</text>
</comment>
<name>A0ABV8CTU0_9STRE</name>
<organism evidence="2 3">
    <name type="scientific">Streptococcus caprae</name>
    <dbReference type="NCBI Taxonomy" id="1640501"/>
    <lineage>
        <taxon>Bacteria</taxon>
        <taxon>Bacillati</taxon>
        <taxon>Bacillota</taxon>
        <taxon>Bacilli</taxon>
        <taxon>Lactobacillales</taxon>
        <taxon>Streptococcaceae</taxon>
        <taxon>Streptococcus</taxon>
    </lineage>
</organism>